<keyword evidence="2 3" id="KW-0694">RNA-binding</keyword>
<dbReference type="SMART" id="SM00360">
    <property type="entry name" value="RRM"/>
    <property type="match status" value="2"/>
</dbReference>
<feature type="non-terminal residue" evidence="6">
    <location>
        <position position="1"/>
    </location>
</feature>
<dbReference type="CDD" id="cd00590">
    <property type="entry name" value="RRM_SF"/>
    <property type="match status" value="2"/>
</dbReference>
<evidence type="ECO:0000259" key="5">
    <source>
        <dbReference type="PROSITE" id="PS50102"/>
    </source>
</evidence>
<feature type="region of interest" description="Disordered" evidence="4">
    <location>
        <begin position="46"/>
        <end position="111"/>
    </location>
</feature>
<gene>
    <name evidence="6" type="ORF">CONCODRAFT_11712</name>
</gene>
<feature type="compositionally biased region" description="Basic residues" evidence="4">
    <location>
        <begin position="64"/>
        <end position="76"/>
    </location>
</feature>
<evidence type="ECO:0000313" key="7">
    <source>
        <dbReference type="Proteomes" id="UP000070444"/>
    </source>
</evidence>
<sequence>LIFQGWLQYESIYGDLIQVQKARHIIYTQRLKLTKNQEKALVNQAEVDAKEEQKRERLREKDRKNKAKIRAANKNKRLAETQHDNDNDDDNDSDLEFESKKAKGSHEESSKRPIILVSNLASTTTEEDLLNHFQDCGAIDQINLSSSNTSAYITFKHPIALEKAETKHNSSLNSIEIKITYPHIKESNNVLYASNLPESVGIEELKNLFNKYGNLIQIRLPSKRQGSTRGFAYIHFEKDEDASNALELNGSKLEQMEIY</sequence>
<dbReference type="Pfam" id="PF00076">
    <property type="entry name" value="RRM_1"/>
    <property type="match status" value="2"/>
</dbReference>
<evidence type="ECO:0000256" key="4">
    <source>
        <dbReference type="SAM" id="MobiDB-lite"/>
    </source>
</evidence>
<dbReference type="SUPFAM" id="SSF54928">
    <property type="entry name" value="RNA-binding domain, RBD"/>
    <property type="match status" value="2"/>
</dbReference>
<dbReference type="PROSITE" id="PS50102">
    <property type="entry name" value="RRM"/>
    <property type="match status" value="2"/>
</dbReference>
<reference evidence="6 7" key="1">
    <citation type="journal article" date="2015" name="Genome Biol. Evol.">
        <title>Phylogenomic analyses indicate that early fungi evolved digesting cell walls of algal ancestors of land plants.</title>
        <authorList>
            <person name="Chang Y."/>
            <person name="Wang S."/>
            <person name="Sekimoto S."/>
            <person name="Aerts A.L."/>
            <person name="Choi C."/>
            <person name="Clum A."/>
            <person name="LaButti K.M."/>
            <person name="Lindquist E.A."/>
            <person name="Yee Ngan C."/>
            <person name="Ohm R.A."/>
            <person name="Salamov A.A."/>
            <person name="Grigoriev I.V."/>
            <person name="Spatafora J.W."/>
            <person name="Berbee M.L."/>
        </authorList>
    </citation>
    <scope>NUCLEOTIDE SEQUENCE [LARGE SCALE GENOMIC DNA]</scope>
    <source>
        <strain evidence="6 7">NRRL 28638</strain>
    </source>
</reference>
<evidence type="ECO:0000256" key="2">
    <source>
        <dbReference type="ARBA" id="ARBA00022884"/>
    </source>
</evidence>
<proteinExistence type="predicted"/>
<feature type="domain" description="RRM" evidence="5">
    <location>
        <begin position="113"/>
        <end position="184"/>
    </location>
</feature>
<dbReference type="InterPro" id="IPR035979">
    <property type="entry name" value="RBD_domain_sf"/>
</dbReference>
<dbReference type="EMBL" id="KQ964725">
    <property type="protein sequence ID" value="KXN66439.1"/>
    <property type="molecule type" value="Genomic_DNA"/>
</dbReference>
<organism evidence="6 7">
    <name type="scientific">Conidiobolus coronatus (strain ATCC 28846 / CBS 209.66 / NRRL 28638)</name>
    <name type="common">Delacroixia coronata</name>
    <dbReference type="NCBI Taxonomy" id="796925"/>
    <lineage>
        <taxon>Eukaryota</taxon>
        <taxon>Fungi</taxon>
        <taxon>Fungi incertae sedis</taxon>
        <taxon>Zoopagomycota</taxon>
        <taxon>Entomophthoromycotina</taxon>
        <taxon>Entomophthoromycetes</taxon>
        <taxon>Entomophthorales</taxon>
        <taxon>Ancylistaceae</taxon>
        <taxon>Conidiobolus</taxon>
    </lineage>
</organism>
<evidence type="ECO:0000256" key="1">
    <source>
        <dbReference type="ARBA" id="ARBA00022737"/>
    </source>
</evidence>
<evidence type="ECO:0000313" key="6">
    <source>
        <dbReference type="EMBL" id="KXN66439.1"/>
    </source>
</evidence>
<keyword evidence="7" id="KW-1185">Reference proteome</keyword>
<protein>
    <recommendedName>
        <fullName evidence="5">RRM domain-containing protein</fullName>
    </recommendedName>
</protein>
<feature type="non-terminal residue" evidence="6">
    <location>
        <position position="259"/>
    </location>
</feature>
<dbReference type="InterPro" id="IPR000504">
    <property type="entry name" value="RRM_dom"/>
</dbReference>
<evidence type="ECO:0000256" key="3">
    <source>
        <dbReference type="PROSITE-ProRule" id="PRU00176"/>
    </source>
</evidence>
<dbReference type="STRING" id="796925.A0A137NUK6"/>
<dbReference type="Gene3D" id="3.30.70.330">
    <property type="match status" value="2"/>
</dbReference>
<dbReference type="GO" id="GO:0003723">
    <property type="term" value="F:RNA binding"/>
    <property type="evidence" value="ECO:0007669"/>
    <property type="project" value="UniProtKB-UniRule"/>
</dbReference>
<accession>A0A137NUK6</accession>
<keyword evidence="1" id="KW-0677">Repeat</keyword>
<feature type="compositionally biased region" description="Basic and acidic residues" evidence="4">
    <location>
        <begin position="47"/>
        <end position="63"/>
    </location>
</feature>
<name>A0A137NUK6_CONC2</name>
<feature type="compositionally biased region" description="Acidic residues" evidence="4">
    <location>
        <begin position="86"/>
        <end position="96"/>
    </location>
</feature>
<feature type="domain" description="RRM" evidence="5">
    <location>
        <begin position="189"/>
        <end position="259"/>
    </location>
</feature>
<dbReference type="AlphaFoldDB" id="A0A137NUK6"/>
<dbReference type="InterPro" id="IPR012677">
    <property type="entry name" value="Nucleotide-bd_a/b_plait_sf"/>
</dbReference>
<dbReference type="OrthoDB" id="6730379at2759"/>
<dbReference type="Proteomes" id="UP000070444">
    <property type="component" value="Unassembled WGS sequence"/>
</dbReference>
<dbReference type="PANTHER" id="PTHR23236">
    <property type="entry name" value="EUKARYOTIC TRANSLATION INITIATION FACTOR 4B/4H"/>
    <property type="match status" value="1"/>
</dbReference>
<dbReference type="PANTHER" id="PTHR23236:SF119">
    <property type="entry name" value="NUCLEAR RNA-BINDING PROTEIN SART-3"/>
    <property type="match status" value="1"/>
</dbReference>
<feature type="compositionally biased region" description="Basic and acidic residues" evidence="4">
    <location>
        <begin position="97"/>
        <end position="111"/>
    </location>
</feature>